<dbReference type="EMBL" id="BEXD01004273">
    <property type="protein sequence ID" value="GBC09136.1"/>
    <property type="molecule type" value="Genomic_DNA"/>
</dbReference>
<dbReference type="GO" id="GO:0071818">
    <property type="term" value="C:BAT3 complex"/>
    <property type="evidence" value="ECO:0007669"/>
    <property type="project" value="TreeGrafter"/>
</dbReference>
<keyword evidence="4" id="KW-1185">Reference proteome</keyword>
<dbReference type="CDD" id="cd17039">
    <property type="entry name" value="Ubl_ubiquitin_like"/>
    <property type="match status" value="1"/>
</dbReference>
<dbReference type="InterPro" id="IPR019956">
    <property type="entry name" value="Ubiquitin_dom"/>
</dbReference>
<dbReference type="GO" id="GO:0051787">
    <property type="term" value="F:misfolded protein binding"/>
    <property type="evidence" value="ECO:0007669"/>
    <property type="project" value="TreeGrafter"/>
</dbReference>
<protein>
    <recommendedName>
        <fullName evidence="2">Ubiquitin-like domain-containing protein</fullName>
    </recommendedName>
</protein>
<dbReference type="InterPro" id="IPR029071">
    <property type="entry name" value="Ubiquitin-like_domsf"/>
</dbReference>
<feature type="compositionally biased region" description="Polar residues" evidence="1">
    <location>
        <begin position="180"/>
        <end position="190"/>
    </location>
</feature>
<gene>
    <name evidence="3" type="ORF">RclHR1_08620012</name>
</gene>
<name>A0A2Z6S1Q0_9GLOM</name>
<dbReference type="Gene3D" id="3.10.20.90">
    <property type="entry name" value="Phosphatidylinositol 3-kinase Catalytic Subunit, Chain A, domain 1"/>
    <property type="match status" value="1"/>
</dbReference>
<dbReference type="SUPFAM" id="SSF54236">
    <property type="entry name" value="Ubiquitin-like"/>
    <property type="match status" value="1"/>
</dbReference>
<reference evidence="3 4" key="1">
    <citation type="submission" date="2017-11" db="EMBL/GenBank/DDBJ databases">
        <title>The genome of Rhizophagus clarus HR1 reveals common genetic basis of auxotrophy among arbuscular mycorrhizal fungi.</title>
        <authorList>
            <person name="Kobayashi Y."/>
        </authorList>
    </citation>
    <scope>NUCLEOTIDE SEQUENCE [LARGE SCALE GENOMIC DNA]</scope>
    <source>
        <strain evidence="3 4">HR1</strain>
    </source>
</reference>
<evidence type="ECO:0000313" key="3">
    <source>
        <dbReference type="EMBL" id="GBC09136.1"/>
    </source>
</evidence>
<evidence type="ECO:0000259" key="2">
    <source>
        <dbReference type="PROSITE" id="PS50053"/>
    </source>
</evidence>
<feature type="region of interest" description="Disordered" evidence="1">
    <location>
        <begin position="59"/>
        <end position="100"/>
    </location>
</feature>
<dbReference type="InterPro" id="IPR000626">
    <property type="entry name" value="Ubiquitin-like_dom"/>
</dbReference>
<feature type="region of interest" description="Disordered" evidence="1">
    <location>
        <begin position="180"/>
        <end position="199"/>
    </location>
</feature>
<dbReference type="PROSITE" id="PS50053">
    <property type="entry name" value="UBIQUITIN_2"/>
    <property type="match status" value="1"/>
</dbReference>
<evidence type="ECO:0000313" key="4">
    <source>
        <dbReference type="Proteomes" id="UP000247702"/>
    </source>
</evidence>
<dbReference type="STRING" id="94130.A0A2Z6S1Q0"/>
<dbReference type="GO" id="GO:0036503">
    <property type="term" value="P:ERAD pathway"/>
    <property type="evidence" value="ECO:0007669"/>
    <property type="project" value="TreeGrafter"/>
</dbReference>
<dbReference type="AlphaFoldDB" id="A0A2Z6S1Q0"/>
<dbReference type="PANTHER" id="PTHR15204:SF0">
    <property type="entry name" value="LARGE PROLINE-RICH PROTEIN BAG6"/>
    <property type="match status" value="1"/>
</dbReference>
<sequence>MKLTSKWCNCRVHITKIFSQFSNIIFIFSTLDLRMSLADETKFVTHFLNSLSSRPVRYPQDFAPPLQTRQKPTANALSSKSKKSTGKSRPQEVSQNAEPAQGIPIQVKIKSLKGGQTYTVQLNNSDTVVNLKEKLQPLTSIPINNQRLILKGKALVDTKTLYEYGINNDTTIHLVQKSGSASTSDTITPPASSSSALQSLSTTATEKLKDPQFWRALHTFLQGQFSQNKDADHVFQEFLNIYKEYNEKFISDFEKHTKTAE</sequence>
<dbReference type="PANTHER" id="PTHR15204">
    <property type="entry name" value="LARGE PROLINE-RICH PROTEIN BAG6"/>
    <property type="match status" value="1"/>
</dbReference>
<dbReference type="Pfam" id="PF00240">
    <property type="entry name" value="ubiquitin"/>
    <property type="match status" value="1"/>
</dbReference>
<accession>A0A2Z6S1Q0</accession>
<feature type="compositionally biased region" description="Polar residues" evidence="1">
    <location>
        <begin position="67"/>
        <end position="77"/>
    </location>
</feature>
<dbReference type="SMART" id="SM00213">
    <property type="entry name" value="UBQ"/>
    <property type="match status" value="1"/>
</dbReference>
<dbReference type="GO" id="GO:0031593">
    <property type="term" value="F:polyubiquitin modification-dependent protein binding"/>
    <property type="evidence" value="ECO:0007669"/>
    <property type="project" value="TreeGrafter"/>
</dbReference>
<comment type="caution">
    <text evidence="3">The sequence shown here is derived from an EMBL/GenBank/DDBJ whole genome shotgun (WGS) entry which is preliminary data.</text>
</comment>
<proteinExistence type="predicted"/>
<feature type="domain" description="Ubiquitin-like" evidence="2">
    <location>
        <begin position="105"/>
        <end position="181"/>
    </location>
</feature>
<organism evidence="3 4">
    <name type="scientific">Rhizophagus clarus</name>
    <dbReference type="NCBI Taxonomy" id="94130"/>
    <lineage>
        <taxon>Eukaryota</taxon>
        <taxon>Fungi</taxon>
        <taxon>Fungi incertae sedis</taxon>
        <taxon>Mucoromycota</taxon>
        <taxon>Glomeromycotina</taxon>
        <taxon>Glomeromycetes</taxon>
        <taxon>Glomerales</taxon>
        <taxon>Glomeraceae</taxon>
        <taxon>Rhizophagus</taxon>
    </lineage>
</organism>
<dbReference type="PRINTS" id="PR00348">
    <property type="entry name" value="UBIQUITIN"/>
</dbReference>
<evidence type="ECO:0000256" key="1">
    <source>
        <dbReference type="SAM" id="MobiDB-lite"/>
    </source>
</evidence>
<dbReference type="Proteomes" id="UP000247702">
    <property type="component" value="Unassembled WGS sequence"/>
</dbReference>